<sequence length="171" mass="18733">MYIRNRSCTQSPTGGQPSNAGAAAPAGGTMLHSRAALYTFDGRRSFFAKSAASRDAHGDPDGPSSQHSSLYEYCIDDVLLSFLAASAVMVKVGRQIPSPIDDGPEGRRRDDASGPFFPVGLCPSSTGSSLQRDPRRYRHKVEISFDKFFIEGGQNYDVDFTRQPRQVDMYE</sequence>
<comment type="caution">
    <text evidence="2">The sequence shown here is derived from an EMBL/GenBank/DDBJ whole genome shotgun (WGS) entry which is preliminary data.</text>
</comment>
<name>A0A086T781_HAPC1</name>
<accession>A0A086T781</accession>
<feature type="region of interest" description="Disordered" evidence="1">
    <location>
        <begin position="1"/>
        <end position="26"/>
    </location>
</feature>
<reference evidence="3" key="1">
    <citation type="journal article" date="2014" name="Genome Announc.">
        <title>Genome sequence and annotation of Acremonium chrysogenum, producer of the beta-lactam antibiotic cephalosporin C.</title>
        <authorList>
            <person name="Terfehr D."/>
            <person name="Dahlmann T.A."/>
            <person name="Specht T."/>
            <person name="Zadra I."/>
            <person name="Kuernsteiner H."/>
            <person name="Kueck U."/>
        </authorList>
    </citation>
    <scope>NUCLEOTIDE SEQUENCE [LARGE SCALE GENOMIC DNA]</scope>
    <source>
        <strain evidence="3">ATCC 11550 / CBS 779.69 / DSM 880 / IAM 14645 / JCM 23072 / IMI 49137</strain>
    </source>
</reference>
<feature type="compositionally biased region" description="Polar residues" evidence="1">
    <location>
        <begin position="1"/>
        <end position="13"/>
    </location>
</feature>
<evidence type="ECO:0000313" key="3">
    <source>
        <dbReference type="Proteomes" id="UP000029964"/>
    </source>
</evidence>
<dbReference type="EMBL" id="JPKY01000035">
    <property type="protein sequence ID" value="KFH45213.1"/>
    <property type="molecule type" value="Genomic_DNA"/>
</dbReference>
<dbReference type="HOGENOM" id="CLU_1562427_0_0_1"/>
<gene>
    <name evidence="2" type="ORF">ACRE_039240</name>
</gene>
<dbReference type="Proteomes" id="UP000029964">
    <property type="component" value="Unassembled WGS sequence"/>
</dbReference>
<feature type="compositionally biased region" description="Low complexity" evidence="1">
    <location>
        <begin position="14"/>
        <end position="26"/>
    </location>
</feature>
<protein>
    <submittedName>
        <fullName evidence="2">Uncharacterized protein</fullName>
    </submittedName>
</protein>
<evidence type="ECO:0000313" key="2">
    <source>
        <dbReference type="EMBL" id="KFH45213.1"/>
    </source>
</evidence>
<evidence type="ECO:0000256" key="1">
    <source>
        <dbReference type="SAM" id="MobiDB-lite"/>
    </source>
</evidence>
<keyword evidence="3" id="KW-1185">Reference proteome</keyword>
<proteinExistence type="predicted"/>
<dbReference type="AlphaFoldDB" id="A0A086T781"/>
<feature type="region of interest" description="Disordered" evidence="1">
    <location>
        <begin position="96"/>
        <end position="133"/>
    </location>
</feature>
<organism evidence="2 3">
    <name type="scientific">Hapsidospora chrysogenum (strain ATCC 11550 / CBS 779.69 / DSM 880 / IAM 14645 / JCM 23072 / IMI 49137)</name>
    <name type="common">Acremonium chrysogenum</name>
    <dbReference type="NCBI Taxonomy" id="857340"/>
    <lineage>
        <taxon>Eukaryota</taxon>
        <taxon>Fungi</taxon>
        <taxon>Dikarya</taxon>
        <taxon>Ascomycota</taxon>
        <taxon>Pezizomycotina</taxon>
        <taxon>Sordariomycetes</taxon>
        <taxon>Hypocreomycetidae</taxon>
        <taxon>Hypocreales</taxon>
        <taxon>Bionectriaceae</taxon>
        <taxon>Hapsidospora</taxon>
    </lineage>
</organism>